<evidence type="ECO:0000256" key="4">
    <source>
        <dbReference type="SAM" id="MobiDB-lite"/>
    </source>
</evidence>
<reference evidence="6 7" key="1">
    <citation type="submission" date="2011-10" db="EMBL/GenBank/DDBJ databases">
        <authorList>
            <person name="Genoscope - CEA"/>
        </authorList>
    </citation>
    <scope>NUCLEOTIDE SEQUENCE [LARGE SCALE GENOMIC DNA]</scope>
    <source>
        <strain evidence="6 7">RCC 1105</strain>
    </source>
</reference>
<feature type="compositionally biased region" description="Acidic residues" evidence="4">
    <location>
        <begin position="273"/>
        <end position="294"/>
    </location>
</feature>
<feature type="compositionally biased region" description="Basic residues" evidence="4">
    <location>
        <begin position="299"/>
        <end position="314"/>
    </location>
</feature>
<sequence>MSRQQRVACLLFRVSKQRRKCRRVNTFPGEKIRFLQKRKRKRSHTTRIRIMRENNNTTTASLAERVKRAIQSRRKFIVEKKNELGEKSFRRLLETDLRLSKRQLDEPTVKETIGKLLLEVIERGTLEEEDDLEEESEEDEYSEEDDEDDQAKVLVKRKRKKSEKQPTRERKTETETPNAKVSKLRKLCKDAGITKATHVFMKFKTNLEREDALEKLLGERALDIRATARELAKVKEDIEREKDLEDIDASNIIEGGRRRNTRTQVSYKGLDASESEEEEEEEEESDVEIESDSDEERKKLKKKKKKEKKTLKKKSSSDSNTNNTRPKSNLKKTQKSASPKAFTAASSSDDDE</sequence>
<evidence type="ECO:0000256" key="1">
    <source>
        <dbReference type="ARBA" id="ARBA00004123"/>
    </source>
</evidence>
<dbReference type="GO" id="GO:0005634">
    <property type="term" value="C:nucleus"/>
    <property type="evidence" value="ECO:0007669"/>
    <property type="project" value="UniProtKB-SubCell"/>
</dbReference>
<evidence type="ECO:0000259" key="5">
    <source>
        <dbReference type="Pfam" id="PF09649"/>
    </source>
</evidence>
<proteinExistence type="predicted"/>
<comment type="subcellular location">
    <subcellularLocation>
        <location evidence="1">Nucleus</location>
    </subcellularLocation>
</comment>
<evidence type="ECO:0000313" key="7">
    <source>
        <dbReference type="Proteomes" id="UP000198341"/>
    </source>
</evidence>
<dbReference type="PANTHER" id="PTHR15410:SF2">
    <property type="entry name" value="HIRA-INTERACTING PROTEIN 3"/>
    <property type="match status" value="1"/>
</dbReference>
<evidence type="ECO:0000256" key="2">
    <source>
        <dbReference type="ARBA" id="ARBA00023186"/>
    </source>
</evidence>
<accession>K8EJY2</accession>
<keyword evidence="2" id="KW-0143">Chaperone</keyword>
<feature type="domain" description="Histone chaperone" evidence="5">
    <location>
        <begin position="239"/>
        <end position="261"/>
    </location>
</feature>
<dbReference type="KEGG" id="bpg:Bathy11g02130"/>
<dbReference type="RefSeq" id="XP_007510172.1">
    <property type="nucleotide sequence ID" value="XM_007510110.1"/>
</dbReference>
<feature type="compositionally biased region" description="Acidic residues" evidence="4">
    <location>
        <begin position="128"/>
        <end position="149"/>
    </location>
</feature>
<feature type="compositionally biased region" description="Basic and acidic residues" evidence="4">
    <location>
        <begin position="232"/>
        <end position="243"/>
    </location>
</feature>
<dbReference type="GeneID" id="19012893"/>
<feature type="region of interest" description="Disordered" evidence="4">
    <location>
        <begin position="128"/>
        <end position="181"/>
    </location>
</feature>
<dbReference type="Proteomes" id="UP000198341">
    <property type="component" value="Chromosome 11"/>
</dbReference>
<dbReference type="PANTHER" id="PTHR15410">
    <property type="entry name" value="HIRA-INTERACTING PROTEIN 3"/>
    <property type="match status" value="1"/>
</dbReference>
<dbReference type="InterPro" id="IPR019098">
    <property type="entry name" value="Histone_chaperone_domain_CHZ"/>
</dbReference>
<feature type="compositionally biased region" description="Basic and acidic residues" evidence="4">
    <location>
        <begin position="163"/>
        <end position="174"/>
    </location>
</feature>
<gene>
    <name evidence="6" type="ordered locus">Bathy11g02130</name>
</gene>
<keyword evidence="7" id="KW-1185">Reference proteome</keyword>
<protein>
    <recommendedName>
        <fullName evidence="5">Histone chaperone domain-containing protein</fullName>
    </recommendedName>
</protein>
<evidence type="ECO:0000256" key="3">
    <source>
        <dbReference type="ARBA" id="ARBA00023242"/>
    </source>
</evidence>
<feature type="region of interest" description="Disordered" evidence="4">
    <location>
        <begin position="232"/>
        <end position="352"/>
    </location>
</feature>
<dbReference type="OrthoDB" id="514832at2759"/>
<dbReference type="eggNOG" id="ENOG502R2YK">
    <property type="taxonomic scope" value="Eukaryota"/>
</dbReference>
<dbReference type="InterPro" id="IPR037647">
    <property type="entry name" value="HIRIP3"/>
</dbReference>
<dbReference type="AlphaFoldDB" id="K8EJY2"/>
<name>K8EJY2_9CHLO</name>
<dbReference type="EMBL" id="FO082268">
    <property type="protein sequence ID" value="CCO18517.1"/>
    <property type="molecule type" value="Genomic_DNA"/>
</dbReference>
<organism evidence="6 7">
    <name type="scientific">Bathycoccus prasinos</name>
    <dbReference type="NCBI Taxonomy" id="41875"/>
    <lineage>
        <taxon>Eukaryota</taxon>
        <taxon>Viridiplantae</taxon>
        <taxon>Chlorophyta</taxon>
        <taxon>Mamiellophyceae</taxon>
        <taxon>Mamiellales</taxon>
        <taxon>Bathycoccaceae</taxon>
        <taxon>Bathycoccus</taxon>
    </lineage>
</organism>
<evidence type="ECO:0000313" key="6">
    <source>
        <dbReference type="EMBL" id="CCO18517.1"/>
    </source>
</evidence>
<dbReference type="Pfam" id="PF09649">
    <property type="entry name" value="CHZ"/>
    <property type="match status" value="1"/>
</dbReference>
<keyword evidence="3" id="KW-0539">Nucleus</keyword>